<protein>
    <submittedName>
        <fullName evidence="3">EamA family transporter</fullName>
    </submittedName>
</protein>
<dbReference type="RefSeq" id="WP_380584322.1">
    <property type="nucleotide sequence ID" value="NZ_JBHSQJ010000070.1"/>
</dbReference>
<dbReference type="EMBL" id="JBHSQJ010000070">
    <property type="protein sequence ID" value="MFC5908960.1"/>
    <property type="molecule type" value="Genomic_DNA"/>
</dbReference>
<dbReference type="Proteomes" id="UP001596174">
    <property type="component" value="Unassembled WGS sequence"/>
</dbReference>
<reference evidence="4" key="1">
    <citation type="journal article" date="2019" name="Int. J. Syst. Evol. Microbiol.">
        <title>The Global Catalogue of Microorganisms (GCM) 10K type strain sequencing project: providing services to taxonomists for standard genome sequencing and annotation.</title>
        <authorList>
            <consortium name="The Broad Institute Genomics Platform"/>
            <consortium name="The Broad Institute Genome Sequencing Center for Infectious Disease"/>
            <person name="Wu L."/>
            <person name="Ma J."/>
        </authorList>
    </citation>
    <scope>NUCLEOTIDE SEQUENCE [LARGE SCALE GENOMIC DNA]</scope>
    <source>
        <strain evidence="4">JCM 4816</strain>
    </source>
</reference>
<feature type="transmembrane region" description="Helical" evidence="2">
    <location>
        <begin position="121"/>
        <end position="139"/>
    </location>
</feature>
<feature type="transmembrane region" description="Helical" evidence="2">
    <location>
        <begin position="239"/>
        <end position="260"/>
    </location>
</feature>
<feature type="transmembrane region" description="Helical" evidence="2">
    <location>
        <begin position="91"/>
        <end position="109"/>
    </location>
</feature>
<feature type="transmembrane region" description="Helical" evidence="2">
    <location>
        <begin position="173"/>
        <end position="194"/>
    </location>
</feature>
<evidence type="ECO:0000313" key="4">
    <source>
        <dbReference type="Proteomes" id="UP001596174"/>
    </source>
</evidence>
<keyword evidence="4" id="KW-1185">Reference proteome</keyword>
<feature type="region of interest" description="Disordered" evidence="1">
    <location>
        <begin position="278"/>
        <end position="320"/>
    </location>
</feature>
<feature type="transmembrane region" description="Helical" evidence="2">
    <location>
        <begin position="145"/>
        <end position="166"/>
    </location>
</feature>
<evidence type="ECO:0000256" key="1">
    <source>
        <dbReference type="SAM" id="MobiDB-lite"/>
    </source>
</evidence>
<sequence length="320" mass="31916">AVVLACLATGLIGSCFVASGLLGRYPVLGGQGLRYGVAAVVLGAAAARSRRGLAPLRRLPPRLYGRLALLAATGMVGFNAAVLAAERTAEPSVPGVLVGCAPLVLALTVPLREGRRPSSRLAGSAVLVVAGAAVVQGFGRTDAAGLGWSGLALVGEVLFSLVAVPLIAALGPVLLAAAACAAGCVEALAAGLLLDGPGALRLPSAAEAGALAWLALPVTVLAFWWWYTAVDRLGPERAGLFSGLIPVAAAVTAPLLHLGVLGPAQFLGTALDGAGVAAGLPRSGSRSRGRPRSRPRPRSRSRSDSASSTTAANVSAAPRY</sequence>
<accession>A0ABW1G2K9</accession>
<feature type="non-terminal residue" evidence="3">
    <location>
        <position position="1"/>
    </location>
</feature>
<keyword evidence="2" id="KW-0812">Transmembrane</keyword>
<feature type="compositionally biased region" description="Basic residues" evidence="1">
    <location>
        <begin position="285"/>
        <end position="300"/>
    </location>
</feature>
<dbReference type="SUPFAM" id="SSF103481">
    <property type="entry name" value="Multidrug resistance efflux transporter EmrE"/>
    <property type="match status" value="2"/>
</dbReference>
<feature type="transmembrane region" description="Helical" evidence="2">
    <location>
        <begin position="27"/>
        <end position="47"/>
    </location>
</feature>
<feature type="transmembrane region" description="Helical" evidence="2">
    <location>
        <begin position="206"/>
        <end position="227"/>
    </location>
</feature>
<evidence type="ECO:0000256" key="2">
    <source>
        <dbReference type="SAM" id="Phobius"/>
    </source>
</evidence>
<evidence type="ECO:0000313" key="3">
    <source>
        <dbReference type="EMBL" id="MFC5908960.1"/>
    </source>
</evidence>
<feature type="transmembrane region" description="Helical" evidence="2">
    <location>
        <begin position="67"/>
        <end position="85"/>
    </location>
</feature>
<gene>
    <name evidence="3" type="ORF">ACFP3V_17265</name>
</gene>
<organism evidence="3 4">
    <name type="scientific">Streptacidiphilus monticola</name>
    <dbReference type="NCBI Taxonomy" id="2161674"/>
    <lineage>
        <taxon>Bacteria</taxon>
        <taxon>Bacillati</taxon>
        <taxon>Actinomycetota</taxon>
        <taxon>Actinomycetes</taxon>
        <taxon>Kitasatosporales</taxon>
        <taxon>Streptomycetaceae</taxon>
        <taxon>Streptacidiphilus</taxon>
    </lineage>
</organism>
<keyword evidence="2" id="KW-1133">Transmembrane helix</keyword>
<name>A0ABW1G2K9_9ACTN</name>
<dbReference type="InterPro" id="IPR037185">
    <property type="entry name" value="EmrE-like"/>
</dbReference>
<proteinExistence type="predicted"/>
<comment type="caution">
    <text evidence="3">The sequence shown here is derived from an EMBL/GenBank/DDBJ whole genome shotgun (WGS) entry which is preliminary data.</text>
</comment>
<keyword evidence="2" id="KW-0472">Membrane</keyword>